<dbReference type="Proteomes" id="UP000094828">
    <property type="component" value="Unassembled WGS sequence"/>
</dbReference>
<accession>A0A1C3EHA9</accession>
<gene>
    <name evidence="3" type="ORF">A6X21_19830</name>
</gene>
<dbReference type="InterPro" id="IPR035994">
    <property type="entry name" value="Nucleoside_phosphorylase_sf"/>
</dbReference>
<feature type="region of interest" description="Disordered" evidence="1">
    <location>
        <begin position="19"/>
        <end position="47"/>
    </location>
</feature>
<evidence type="ECO:0000259" key="2">
    <source>
        <dbReference type="Pfam" id="PF01048"/>
    </source>
</evidence>
<evidence type="ECO:0000313" key="3">
    <source>
        <dbReference type="EMBL" id="ODA32610.1"/>
    </source>
</evidence>
<dbReference type="STRING" id="1841610.A6X21_19830"/>
<dbReference type="GO" id="GO:0008930">
    <property type="term" value="F:methylthioadenosine nucleosidase activity"/>
    <property type="evidence" value="ECO:0007669"/>
    <property type="project" value="TreeGrafter"/>
</dbReference>
<dbReference type="GO" id="GO:0008782">
    <property type="term" value="F:adenosylhomocysteine nucleosidase activity"/>
    <property type="evidence" value="ECO:0007669"/>
    <property type="project" value="TreeGrafter"/>
</dbReference>
<dbReference type="GO" id="GO:0005829">
    <property type="term" value="C:cytosol"/>
    <property type="evidence" value="ECO:0007669"/>
    <property type="project" value="TreeGrafter"/>
</dbReference>
<dbReference type="PANTHER" id="PTHR46832">
    <property type="entry name" value="5'-METHYLTHIOADENOSINE/S-ADENOSYLHOMOCYSTEINE NUCLEOSIDASE"/>
    <property type="match status" value="1"/>
</dbReference>
<keyword evidence="4" id="KW-1185">Reference proteome</keyword>
<dbReference type="InterPro" id="IPR000845">
    <property type="entry name" value="Nucleoside_phosphorylase_d"/>
</dbReference>
<feature type="compositionally biased region" description="Low complexity" evidence="1">
    <location>
        <begin position="22"/>
        <end position="38"/>
    </location>
</feature>
<sequence length="294" mass="31235">MWLLRGWVMQSASQAAMDAVRGAAQDSGKASDSAASGQEKPTADEEDTPRPAIVIIAALRIEIAPLLASLKHPHHVQGGDFVFHGGFWKGHPVAIVESGIGLDRARRATHAAIDAFNPQWIISAGFAGGLDPALSRGSLILAENVQLYGTTQPAIQLGLSMVSEPANKIFTGSIVTVPQIVRTTQEKQVVFETTKALAAEMETWGVAEACRTRHCRMISIRVISDDAKTNLPPEIMTVSGPTGSVRAGALVGAILNRPGSVSDLWSLRESALQSSERLSAFVQSVMPMLLPSKA</sequence>
<dbReference type="AlphaFoldDB" id="A0A1C3EHA9"/>
<feature type="domain" description="Nucleoside phosphorylase" evidence="2">
    <location>
        <begin position="53"/>
        <end position="251"/>
    </location>
</feature>
<dbReference type="GO" id="GO:0019284">
    <property type="term" value="P:L-methionine salvage from S-adenosylmethionine"/>
    <property type="evidence" value="ECO:0007669"/>
    <property type="project" value="TreeGrafter"/>
</dbReference>
<dbReference type="CDD" id="cd17877">
    <property type="entry name" value="NP_MTAN-like"/>
    <property type="match status" value="1"/>
</dbReference>
<reference evidence="3 4" key="1">
    <citation type="submission" date="2016-05" db="EMBL/GenBank/DDBJ databases">
        <title>Genomic and physiological characterization of Planctopirus sp. isolated from fresh water lake.</title>
        <authorList>
            <person name="Subhash Y."/>
            <person name="Ramana C."/>
        </authorList>
    </citation>
    <scope>NUCLEOTIDE SEQUENCE [LARGE SCALE GENOMIC DNA]</scope>
    <source>
        <strain evidence="3 4">JC280</strain>
    </source>
</reference>
<proteinExistence type="predicted"/>
<evidence type="ECO:0000313" key="4">
    <source>
        <dbReference type="Proteomes" id="UP000094828"/>
    </source>
</evidence>
<organism evidence="3 4">
    <name type="scientific">Planctopirus hydrillae</name>
    <dbReference type="NCBI Taxonomy" id="1841610"/>
    <lineage>
        <taxon>Bacteria</taxon>
        <taxon>Pseudomonadati</taxon>
        <taxon>Planctomycetota</taxon>
        <taxon>Planctomycetia</taxon>
        <taxon>Planctomycetales</taxon>
        <taxon>Planctomycetaceae</taxon>
        <taxon>Planctopirus</taxon>
    </lineage>
</organism>
<name>A0A1C3EHA9_9PLAN</name>
<protein>
    <recommendedName>
        <fullName evidence="2">Nucleoside phosphorylase domain-containing protein</fullName>
    </recommendedName>
</protein>
<dbReference type="Gene3D" id="3.40.50.1580">
    <property type="entry name" value="Nucleoside phosphorylase domain"/>
    <property type="match status" value="1"/>
</dbReference>
<dbReference type="EMBL" id="LYDR01000063">
    <property type="protein sequence ID" value="ODA32610.1"/>
    <property type="molecule type" value="Genomic_DNA"/>
</dbReference>
<dbReference type="Pfam" id="PF01048">
    <property type="entry name" value="PNP_UDP_1"/>
    <property type="match status" value="1"/>
</dbReference>
<comment type="caution">
    <text evidence="3">The sequence shown here is derived from an EMBL/GenBank/DDBJ whole genome shotgun (WGS) entry which is preliminary data.</text>
</comment>
<evidence type="ECO:0000256" key="1">
    <source>
        <dbReference type="SAM" id="MobiDB-lite"/>
    </source>
</evidence>
<dbReference type="PANTHER" id="PTHR46832:SF1">
    <property type="entry name" value="5'-METHYLTHIOADENOSINE_S-ADENOSYLHOMOCYSTEINE NUCLEOSIDASE"/>
    <property type="match status" value="1"/>
</dbReference>
<dbReference type="GO" id="GO:0009116">
    <property type="term" value="P:nucleoside metabolic process"/>
    <property type="evidence" value="ECO:0007669"/>
    <property type="project" value="InterPro"/>
</dbReference>
<dbReference type="SUPFAM" id="SSF53167">
    <property type="entry name" value="Purine and uridine phosphorylases"/>
    <property type="match status" value="1"/>
</dbReference>